<gene>
    <name evidence="9" type="ORF">SAMN05216247_10572</name>
</gene>
<dbReference type="PANTHER" id="PTHR11669">
    <property type="entry name" value="REPLICATION FACTOR C / DNA POLYMERASE III GAMMA-TAU SUBUNIT"/>
    <property type="match status" value="1"/>
</dbReference>
<sequence>MLCCLNFWSAPVAEAYPWQDSLWQQLAGRAQHAHAYLLHGPIGIGKRALAERLMASLLCKQPVNLQACGECKSCLLLKAGSHPDNYLLEPEEADKAIKVDQVRDLVSFVVQTAQMGGRKVVLIEPVEAMNINAANALLKSLEEPSGDTVLLLVSHQSSRLLPTIRSRCVQQACPLPSEAMSLQWLAQALPECSADERVELLTLAAGSPLAAVKLQAQGVREQRALVVDGVKKLLKQEQSATQLAEGAWKDIPLLLLFDWFCDWSSLILRYQLTQDENGLGLPDMRKVVQYLAQKSAQDKVLNIQDWILAQRQKVLGKANLNRVLLLEALLVQWVGLLGRR</sequence>
<evidence type="ECO:0000256" key="7">
    <source>
        <dbReference type="ARBA" id="ARBA00049244"/>
    </source>
</evidence>
<dbReference type="SUPFAM" id="SSF52540">
    <property type="entry name" value="P-loop containing nucleoside triphosphate hydrolases"/>
    <property type="match status" value="1"/>
</dbReference>
<keyword evidence="4" id="KW-0548">Nucleotidyltransferase</keyword>
<dbReference type="GO" id="GO:0006261">
    <property type="term" value="P:DNA-templated DNA replication"/>
    <property type="evidence" value="ECO:0007669"/>
    <property type="project" value="TreeGrafter"/>
</dbReference>
<evidence type="ECO:0000259" key="8">
    <source>
        <dbReference type="Pfam" id="PF09115"/>
    </source>
</evidence>
<dbReference type="InterPro" id="IPR027417">
    <property type="entry name" value="P-loop_NTPase"/>
</dbReference>
<dbReference type="AlphaFoldDB" id="A0A1H3MHJ3"/>
<protein>
    <recommendedName>
        <fullName evidence="2">DNA polymerase III subunit delta'</fullName>
        <ecNumber evidence="1">2.7.7.7</ecNumber>
    </recommendedName>
</protein>
<dbReference type="GO" id="GO:0009360">
    <property type="term" value="C:DNA polymerase III complex"/>
    <property type="evidence" value="ECO:0007669"/>
    <property type="project" value="InterPro"/>
</dbReference>
<organism evidence="9 10">
    <name type="scientific">Pseudomonas salomonii</name>
    <dbReference type="NCBI Taxonomy" id="191391"/>
    <lineage>
        <taxon>Bacteria</taxon>
        <taxon>Pseudomonadati</taxon>
        <taxon>Pseudomonadota</taxon>
        <taxon>Gammaproteobacteria</taxon>
        <taxon>Pseudomonadales</taxon>
        <taxon>Pseudomonadaceae</taxon>
        <taxon>Pseudomonas</taxon>
    </lineage>
</organism>
<dbReference type="FunFam" id="3.40.50.300:FF:001108">
    <property type="entry name" value="DNA polymerase III subunit delta"/>
    <property type="match status" value="1"/>
</dbReference>
<keyword evidence="5" id="KW-0235">DNA replication</keyword>
<dbReference type="Pfam" id="PF13177">
    <property type="entry name" value="DNA_pol3_delta2"/>
    <property type="match status" value="1"/>
</dbReference>
<proteinExistence type="predicted"/>
<dbReference type="GO" id="GO:0008408">
    <property type="term" value="F:3'-5' exonuclease activity"/>
    <property type="evidence" value="ECO:0007669"/>
    <property type="project" value="InterPro"/>
</dbReference>
<dbReference type="PANTHER" id="PTHR11669:SF8">
    <property type="entry name" value="DNA POLYMERASE III SUBUNIT DELTA"/>
    <property type="match status" value="1"/>
</dbReference>
<reference evidence="9 10" key="1">
    <citation type="submission" date="2016-10" db="EMBL/GenBank/DDBJ databases">
        <authorList>
            <person name="de Groot N.N."/>
        </authorList>
    </citation>
    <scope>NUCLEOTIDE SEQUENCE [LARGE SCALE GENOMIC DNA]</scope>
    <source>
        <strain evidence="9 10">ICMP 14252</strain>
    </source>
</reference>
<name>A0A1H3MHJ3_9PSED</name>
<dbReference type="Gene3D" id="3.40.50.300">
    <property type="entry name" value="P-loop containing nucleotide triphosphate hydrolases"/>
    <property type="match status" value="1"/>
</dbReference>
<evidence type="ECO:0000313" key="10">
    <source>
        <dbReference type="Proteomes" id="UP000182902"/>
    </source>
</evidence>
<dbReference type="Pfam" id="PF09115">
    <property type="entry name" value="DNApol3-delta_C"/>
    <property type="match status" value="1"/>
</dbReference>
<dbReference type="EMBL" id="FNOX01000005">
    <property type="protein sequence ID" value="SDY76150.1"/>
    <property type="molecule type" value="Genomic_DNA"/>
</dbReference>
<comment type="catalytic activity">
    <reaction evidence="7">
        <text>DNA(n) + a 2'-deoxyribonucleoside 5'-triphosphate = DNA(n+1) + diphosphate</text>
        <dbReference type="Rhea" id="RHEA:22508"/>
        <dbReference type="Rhea" id="RHEA-COMP:17339"/>
        <dbReference type="Rhea" id="RHEA-COMP:17340"/>
        <dbReference type="ChEBI" id="CHEBI:33019"/>
        <dbReference type="ChEBI" id="CHEBI:61560"/>
        <dbReference type="ChEBI" id="CHEBI:173112"/>
        <dbReference type="EC" id="2.7.7.7"/>
    </reaction>
</comment>
<evidence type="ECO:0000256" key="3">
    <source>
        <dbReference type="ARBA" id="ARBA00022679"/>
    </source>
</evidence>
<evidence type="ECO:0000256" key="5">
    <source>
        <dbReference type="ARBA" id="ARBA00022705"/>
    </source>
</evidence>
<dbReference type="InterPro" id="IPR015199">
    <property type="entry name" value="DNA_pol_III_delta_C"/>
</dbReference>
<keyword evidence="6" id="KW-0239">DNA-directed DNA polymerase</keyword>
<keyword evidence="3" id="KW-0808">Transferase</keyword>
<dbReference type="Gene3D" id="1.20.272.10">
    <property type="match status" value="1"/>
</dbReference>
<evidence type="ECO:0000256" key="2">
    <source>
        <dbReference type="ARBA" id="ARBA00014363"/>
    </source>
</evidence>
<dbReference type="NCBIfam" id="NF004310">
    <property type="entry name" value="PRK05707.1"/>
    <property type="match status" value="1"/>
</dbReference>
<dbReference type="Proteomes" id="UP000182902">
    <property type="component" value="Unassembled WGS sequence"/>
</dbReference>
<dbReference type="InterPro" id="IPR050238">
    <property type="entry name" value="DNA_Rep/Repair_Clamp_Loader"/>
</dbReference>
<feature type="domain" description="DNA polymerase III delta subunit C-terminal" evidence="8">
    <location>
        <begin position="221"/>
        <end position="333"/>
    </location>
</feature>
<dbReference type="GO" id="GO:0003677">
    <property type="term" value="F:DNA binding"/>
    <property type="evidence" value="ECO:0007669"/>
    <property type="project" value="InterPro"/>
</dbReference>
<evidence type="ECO:0000313" key="9">
    <source>
        <dbReference type="EMBL" id="SDY76150.1"/>
    </source>
</evidence>
<dbReference type="NCBIfam" id="TIGR00678">
    <property type="entry name" value="holB"/>
    <property type="match status" value="1"/>
</dbReference>
<accession>A0A1H3MHJ3</accession>
<evidence type="ECO:0000256" key="6">
    <source>
        <dbReference type="ARBA" id="ARBA00022932"/>
    </source>
</evidence>
<dbReference type="GO" id="GO:0003887">
    <property type="term" value="F:DNA-directed DNA polymerase activity"/>
    <property type="evidence" value="ECO:0007669"/>
    <property type="project" value="UniProtKB-KW"/>
</dbReference>
<dbReference type="InterPro" id="IPR004622">
    <property type="entry name" value="DNA_pol_HolB"/>
</dbReference>
<evidence type="ECO:0000256" key="1">
    <source>
        <dbReference type="ARBA" id="ARBA00012417"/>
    </source>
</evidence>
<evidence type="ECO:0000256" key="4">
    <source>
        <dbReference type="ARBA" id="ARBA00022695"/>
    </source>
</evidence>
<dbReference type="EC" id="2.7.7.7" evidence="1"/>